<evidence type="ECO:0000313" key="7">
    <source>
        <dbReference type="Proteomes" id="UP001500523"/>
    </source>
</evidence>
<keyword evidence="2" id="KW-0813">Transport</keyword>
<dbReference type="CDD" id="cd13553">
    <property type="entry name" value="PBP2_NrtA_CpmA_like"/>
    <property type="match status" value="1"/>
</dbReference>
<dbReference type="PANTHER" id="PTHR30024:SF43">
    <property type="entry name" value="BLL4572 PROTEIN"/>
    <property type="match status" value="1"/>
</dbReference>
<comment type="subcellular location">
    <subcellularLocation>
        <location evidence="1">Endomembrane system</location>
    </subcellularLocation>
</comment>
<gene>
    <name evidence="6" type="ORF">GCM10022268_11830</name>
</gene>
<keyword evidence="3" id="KW-1003">Cell membrane</keyword>
<dbReference type="SUPFAM" id="SSF53850">
    <property type="entry name" value="Periplasmic binding protein-like II"/>
    <property type="match status" value="1"/>
</dbReference>
<dbReference type="PANTHER" id="PTHR30024">
    <property type="entry name" value="ALIPHATIC SULFONATES-BINDING PROTEIN-RELATED"/>
    <property type="match status" value="1"/>
</dbReference>
<protein>
    <submittedName>
        <fullName evidence="6">CmpA/NrtA family ABC transporter substrate-binding protein</fullName>
    </submittedName>
</protein>
<dbReference type="EMBL" id="BAABBF010000002">
    <property type="protein sequence ID" value="GAA3703852.1"/>
    <property type="molecule type" value="Genomic_DNA"/>
</dbReference>
<proteinExistence type="predicted"/>
<organism evidence="6 7">
    <name type="scientific">Sphingomonas cynarae</name>
    <dbReference type="NCBI Taxonomy" id="930197"/>
    <lineage>
        <taxon>Bacteria</taxon>
        <taxon>Pseudomonadati</taxon>
        <taxon>Pseudomonadota</taxon>
        <taxon>Alphaproteobacteria</taxon>
        <taxon>Sphingomonadales</taxon>
        <taxon>Sphingomonadaceae</taxon>
        <taxon>Sphingomonas</taxon>
    </lineage>
</organism>
<evidence type="ECO:0000256" key="2">
    <source>
        <dbReference type="ARBA" id="ARBA00022448"/>
    </source>
</evidence>
<evidence type="ECO:0000256" key="5">
    <source>
        <dbReference type="ARBA" id="ARBA00023136"/>
    </source>
</evidence>
<evidence type="ECO:0000256" key="4">
    <source>
        <dbReference type="ARBA" id="ARBA00022519"/>
    </source>
</evidence>
<dbReference type="Gene3D" id="3.40.190.10">
    <property type="entry name" value="Periplasmic binding protein-like II"/>
    <property type="match status" value="2"/>
</dbReference>
<reference evidence="7" key="1">
    <citation type="journal article" date="2019" name="Int. J. Syst. Evol. Microbiol.">
        <title>The Global Catalogue of Microorganisms (GCM) 10K type strain sequencing project: providing services to taxonomists for standard genome sequencing and annotation.</title>
        <authorList>
            <consortium name="The Broad Institute Genomics Platform"/>
            <consortium name="The Broad Institute Genome Sequencing Center for Infectious Disease"/>
            <person name="Wu L."/>
            <person name="Ma J."/>
        </authorList>
    </citation>
    <scope>NUCLEOTIDE SEQUENCE [LARGE SCALE GENOMIC DNA]</scope>
    <source>
        <strain evidence="7">JCM 17498</strain>
    </source>
</reference>
<keyword evidence="5" id="KW-0472">Membrane</keyword>
<dbReference type="Proteomes" id="UP001500523">
    <property type="component" value="Unassembled WGS sequence"/>
</dbReference>
<name>A0ABP7DFY5_9SPHN</name>
<keyword evidence="7" id="KW-1185">Reference proteome</keyword>
<evidence type="ECO:0000313" key="6">
    <source>
        <dbReference type="EMBL" id="GAA3703852.1"/>
    </source>
</evidence>
<dbReference type="Pfam" id="PF13379">
    <property type="entry name" value="NMT1_2"/>
    <property type="match status" value="1"/>
</dbReference>
<evidence type="ECO:0000256" key="1">
    <source>
        <dbReference type="ARBA" id="ARBA00004308"/>
    </source>
</evidence>
<keyword evidence="4" id="KW-0997">Cell inner membrane</keyword>
<comment type="caution">
    <text evidence="6">The sequence shown here is derived from an EMBL/GenBank/DDBJ whole genome shotgun (WGS) entry which is preliminary data.</text>
</comment>
<dbReference type="RefSeq" id="WP_344692446.1">
    <property type="nucleotide sequence ID" value="NZ_BAABBF010000002.1"/>
</dbReference>
<sequence length="406" mass="43280">MTPLSIAFLPLTDSAVLVAAREKGFAADHDIALALVRAESWATVRDRLVFGQVQAAHMLAPLALAVTLGLSQHPAAIAAPFKLNVNGNALVMSPTFAAALDPDVMARAGDPVATAHDFATAIGLYRRKPVIGVVHRFSSHALMLRYWLGFAGVDPDRDVTLRVLSPSLMVEAMRSGEIDGFIAGEPWGSAAIAAGLAELVTLGSRIWQRGVEKVLAFREDWLAANPDTVDRLILALSRAAAWCDDPAHHAELAELLARDTYLGQPAELILPALTGQLVPRQGDPSLHAPDAMIFHREAAGFPWRSQALWIYSQFVRWGWIEAGADIERRAADVFRSDVYRRALAGTGEPMPGASMKVEGSIGVSLPVGSSKGSLTLGPDRFFDGAVFDPSDIAGYLAAIGGNPSGL</sequence>
<accession>A0ABP7DFY5</accession>
<dbReference type="InterPro" id="IPR044527">
    <property type="entry name" value="NrtA/CpmA_ABC-bd_dom"/>
</dbReference>
<evidence type="ECO:0000256" key="3">
    <source>
        <dbReference type="ARBA" id="ARBA00022475"/>
    </source>
</evidence>